<keyword evidence="3 5" id="KW-1133">Transmembrane helix</keyword>
<evidence type="ECO:0000256" key="4">
    <source>
        <dbReference type="ARBA" id="ARBA00023136"/>
    </source>
</evidence>
<evidence type="ECO:0000256" key="2">
    <source>
        <dbReference type="ARBA" id="ARBA00022692"/>
    </source>
</evidence>
<dbReference type="InterPro" id="IPR044880">
    <property type="entry name" value="NCX_ion-bd_dom_sf"/>
</dbReference>
<sequence length="309" mass="31795">MTYILFLAGFVALVIGGDLLVRGAVAIATRLGLSPLLIGLTLVGFGTSAPELVTSLQAGFSGSPGIAVGNVVGSNIANILLILGVAAAIAPVHVDGRAFRRDGPALGLATLALFLIVLVDGLGRLAGMGLLLGLAGYLFVAYRQERNAPDPEGAESFEGGPIWRSLLFFVVGLVLVILGARWLVAAAIDIATTLGVSETVIGLTVVAIGTSLPELVTTLVAAIRKQADIAFGNVVGSNIYNILGILGTVGVVIPLDVPDEIIRFDIWVVLAATAAMFLFTRTGWKITRGEGIAMLAAYGAYLGYLAVTA</sequence>
<dbReference type="InterPro" id="IPR004837">
    <property type="entry name" value="NaCa_Exmemb"/>
</dbReference>
<dbReference type="InterPro" id="IPR004481">
    <property type="entry name" value="K/Na/Ca-exchanger"/>
</dbReference>
<gene>
    <name evidence="7" type="ORF">HMH01_00305</name>
</gene>
<dbReference type="Gene3D" id="1.20.1420.30">
    <property type="entry name" value="NCX, central ion-binding region"/>
    <property type="match status" value="2"/>
</dbReference>
<keyword evidence="4 5" id="KW-0472">Membrane</keyword>
<keyword evidence="8" id="KW-1185">Reference proteome</keyword>
<feature type="transmembrane region" description="Helical" evidence="5">
    <location>
        <begin position="291"/>
        <end position="307"/>
    </location>
</feature>
<dbReference type="Gene3D" id="6.10.280.80">
    <property type="entry name" value="NCX, peripheral helical region"/>
    <property type="match status" value="1"/>
</dbReference>
<dbReference type="EMBL" id="JABFBC010000001">
    <property type="protein sequence ID" value="NNU78865.1"/>
    <property type="molecule type" value="Genomic_DNA"/>
</dbReference>
<feature type="transmembrane region" description="Helical" evidence="5">
    <location>
        <begin position="102"/>
        <end position="119"/>
    </location>
</feature>
<reference evidence="7 8" key="1">
    <citation type="submission" date="2020-05" db="EMBL/GenBank/DDBJ databases">
        <title>Gimesia benthica sp. nov., a novel planctomycete isolated from a deep-sea water sample of the Northwest Indian Ocean.</title>
        <authorList>
            <person name="Wang J."/>
            <person name="Ruan C."/>
            <person name="Song L."/>
            <person name="Zhu Y."/>
            <person name="Li A."/>
            <person name="Zheng X."/>
            <person name="Wang L."/>
            <person name="Lu Z."/>
            <person name="Huang Y."/>
            <person name="Du W."/>
            <person name="Zhou Y."/>
            <person name="Huang L."/>
            <person name="Dai X."/>
        </authorList>
    </citation>
    <scope>NUCLEOTIDE SEQUENCE [LARGE SCALE GENOMIC DNA]</scope>
    <source>
        <strain evidence="7 8">YYQ-30</strain>
    </source>
</reference>
<feature type="domain" description="Sodium/calcium exchanger membrane region" evidence="6">
    <location>
        <begin position="3"/>
        <end position="142"/>
    </location>
</feature>
<feature type="transmembrane region" description="Helical" evidence="5">
    <location>
        <begin position="125"/>
        <end position="142"/>
    </location>
</feature>
<proteinExistence type="predicted"/>
<feature type="transmembrane region" description="Helical" evidence="5">
    <location>
        <begin position="66"/>
        <end position="90"/>
    </location>
</feature>
<dbReference type="GO" id="GO:0005886">
    <property type="term" value="C:plasma membrane"/>
    <property type="evidence" value="ECO:0007669"/>
    <property type="project" value="TreeGrafter"/>
</dbReference>
<dbReference type="PANTHER" id="PTHR10846">
    <property type="entry name" value="SODIUM/POTASSIUM/CALCIUM EXCHANGER"/>
    <property type="match status" value="1"/>
</dbReference>
<feature type="transmembrane region" description="Helical" evidence="5">
    <location>
        <begin position="261"/>
        <end position="279"/>
    </location>
</feature>
<feature type="transmembrane region" description="Helical" evidence="5">
    <location>
        <begin position="163"/>
        <end position="188"/>
    </location>
</feature>
<dbReference type="Pfam" id="PF01699">
    <property type="entry name" value="Na_Ca_ex"/>
    <property type="match status" value="2"/>
</dbReference>
<evidence type="ECO:0000256" key="5">
    <source>
        <dbReference type="SAM" id="Phobius"/>
    </source>
</evidence>
<evidence type="ECO:0000259" key="6">
    <source>
        <dbReference type="Pfam" id="PF01699"/>
    </source>
</evidence>
<feature type="transmembrane region" description="Helical" evidence="5">
    <location>
        <begin position="235"/>
        <end position="255"/>
    </location>
</feature>
<dbReference type="GO" id="GO:0006874">
    <property type="term" value="P:intracellular calcium ion homeostasis"/>
    <property type="evidence" value="ECO:0007669"/>
    <property type="project" value="TreeGrafter"/>
</dbReference>
<dbReference type="Proteomes" id="UP000572377">
    <property type="component" value="Unassembled WGS sequence"/>
</dbReference>
<name>A0A849KV10_9RHOB</name>
<evidence type="ECO:0000313" key="7">
    <source>
        <dbReference type="EMBL" id="NNU78865.1"/>
    </source>
</evidence>
<protein>
    <submittedName>
        <fullName evidence="7">Calcium/sodium antiporter</fullName>
    </submittedName>
</protein>
<evidence type="ECO:0000256" key="1">
    <source>
        <dbReference type="ARBA" id="ARBA00004141"/>
    </source>
</evidence>
<comment type="caution">
    <text evidence="7">The sequence shown here is derived from an EMBL/GenBank/DDBJ whole genome shotgun (WGS) entry which is preliminary data.</text>
</comment>
<dbReference type="GO" id="GO:0005262">
    <property type="term" value="F:calcium channel activity"/>
    <property type="evidence" value="ECO:0007669"/>
    <property type="project" value="TreeGrafter"/>
</dbReference>
<feature type="domain" description="Sodium/calcium exchanger membrane region" evidence="6">
    <location>
        <begin position="165"/>
        <end position="305"/>
    </location>
</feature>
<dbReference type="AlphaFoldDB" id="A0A849KV10"/>
<evidence type="ECO:0000256" key="3">
    <source>
        <dbReference type="ARBA" id="ARBA00022989"/>
    </source>
</evidence>
<comment type="subcellular location">
    <subcellularLocation>
        <location evidence="1">Membrane</location>
        <topology evidence="1">Multi-pass membrane protein</topology>
    </subcellularLocation>
</comment>
<dbReference type="PANTHER" id="PTHR10846:SF8">
    <property type="entry name" value="INNER MEMBRANE PROTEIN YRBG"/>
    <property type="match status" value="1"/>
</dbReference>
<dbReference type="GO" id="GO:0008273">
    <property type="term" value="F:calcium, potassium:sodium antiporter activity"/>
    <property type="evidence" value="ECO:0007669"/>
    <property type="project" value="TreeGrafter"/>
</dbReference>
<dbReference type="RefSeq" id="WP_171321338.1">
    <property type="nucleotide sequence ID" value="NZ_JABFBC010000001.1"/>
</dbReference>
<dbReference type="NCBIfam" id="TIGR00367">
    <property type="entry name" value="calcium/sodium antiporter"/>
    <property type="match status" value="1"/>
</dbReference>
<feature type="transmembrane region" description="Helical" evidence="5">
    <location>
        <begin position="200"/>
        <end position="223"/>
    </location>
</feature>
<organism evidence="7 8">
    <name type="scientific">Halovulum dunhuangense</name>
    <dbReference type="NCBI Taxonomy" id="1505036"/>
    <lineage>
        <taxon>Bacteria</taxon>
        <taxon>Pseudomonadati</taxon>
        <taxon>Pseudomonadota</taxon>
        <taxon>Alphaproteobacteria</taxon>
        <taxon>Rhodobacterales</taxon>
        <taxon>Paracoccaceae</taxon>
        <taxon>Halovulum</taxon>
    </lineage>
</organism>
<evidence type="ECO:0000313" key="8">
    <source>
        <dbReference type="Proteomes" id="UP000572377"/>
    </source>
</evidence>
<accession>A0A849KV10</accession>
<keyword evidence="2 5" id="KW-0812">Transmembrane</keyword>